<organism evidence="1 2">
    <name type="scientific">Pristionchus pacificus</name>
    <name type="common">Parasitic nematode worm</name>
    <dbReference type="NCBI Taxonomy" id="54126"/>
    <lineage>
        <taxon>Eukaryota</taxon>
        <taxon>Metazoa</taxon>
        <taxon>Ecdysozoa</taxon>
        <taxon>Nematoda</taxon>
        <taxon>Chromadorea</taxon>
        <taxon>Rhabditida</taxon>
        <taxon>Rhabditina</taxon>
        <taxon>Diplogasteromorpha</taxon>
        <taxon>Diplogasteroidea</taxon>
        <taxon>Neodiplogasteridae</taxon>
        <taxon>Pristionchus</taxon>
    </lineage>
</organism>
<gene>
    <name evidence="1" type="primary">WBGene00276150</name>
</gene>
<dbReference type="AlphaFoldDB" id="A0A2A6CSF4"/>
<reference evidence="1" key="2">
    <citation type="submission" date="2022-06" db="UniProtKB">
        <authorList>
            <consortium name="EnsemblMetazoa"/>
        </authorList>
    </citation>
    <scope>IDENTIFICATION</scope>
    <source>
        <strain evidence="1">PS312</strain>
    </source>
</reference>
<keyword evidence="2" id="KW-1185">Reference proteome</keyword>
<sequence>MVQYAIFLNRNVTHQFFPYFEIIYWAEANVVFIVPALVFASPVFIFRGVTFLLPQYELFCNIIIAIVDLWIALLQIEFPSFASSLNCEECKLQLEDEEMTTMNHQQLFISFSFESISQEIRFKPLITISIGWKPI</sequence>
<proteinExistence type="predicted"/>
<evidence type="ECO:0000313" key="2">
    <source>
        <dbReference type="Proteomes" id="UP000005239"/>
    </source>
</evidence>
<protein>
    <submittedName>
        <fullName evidence="1">Uncharacterized protein</fullName>
    </submittedName>
</protein>
<evidence type="ECO:0000313" key="1">
    <source>
        <dbReference type="EnsemblMetazoa" id="PPA37781.1"/>
    </source>
</evidence>
<accession>A0A2A6CSF4</accession>
<name>A0A2A6CSF4_PRIPA</name>
<accession>A0A8R1YW03</accession>
<reference evidence="2" key="1">
    <citation type="journal article" date="2008" name="Nat. Genet.">
        <title>The Pristionchus pacificus genome provides a unique perspective on nematode lifestyle and parasitism.</title>
        <authorList>
            <person name="Dieterich C."/>
            <person name="Clifton S.W."/>
            <person name="Schuster L.N."/>
            <person name="Chinwalla A."/>
            <person name="Delehaunty K."/>
            <person name="Dinkelacker I."/>
            <person name="Fulton L."/>
            <person name="Fulton R."/>
            <person name="Godfrey J."/>
            <person name="Minx P."/>
            <person name="Mitreva M."/>
            <person name="Roeseler W."/>
            <person name="Tian H."/>
            <person name="Witte H."/>
            <person name="Yang S.P."/>
            <person name="Wilson R.K."/>
            <person name="Sommer R.J."/>
        </authorList>
    </citation>
    <scope>NUCLEOTIDE SEQUENCE [LARGE SCALE GENOMIC DNA]</scope>
    <source>
        <strain evidence="2">PS312</strain>
    </source>
</reference>
<dbReference type="Proteomes" id="UP000005239">
    <property type="component" value="Unassembled WGS sequence"/>
</dbReference>
<dbReference type="EnsemblMetazoa" id="PPA37781.1">
    <property type="protein sequence ID" value="PPA37781.1"/>
    <property type="gene ID" value="WBGene00276150"/>
</dbReference>